<dbReference type="EMBL" id="BDMD01000023">
    <property type="protein sequence ID" value="GBF08802.1"/>
    <property type="molecule type" value="Genomic_DNA"/>
</dbReference>
<protein>
    <submittedName>
        <fullName evidence="1">Uncharacterized protein</fullName>
    </submittedName>
</protein>
<dbReference type="Proteomes" id="UP000291213">
    <property type="component" value="Unassembled WGS sequence"/>
</dbReference>
<reference evidence="1 2" key="1">
    <citation type="submission" date="2017-02" db="EMBL/GenBank/DDBJ databases">
        <title>isolation and characterization of a novel temperate virus Aeropyrum globular virus 1 infecting hyperthermophilic archaeon Aeropyrum.</title>
        <authorList>
            <person name="Yumiya M."/>
            <person name="Yoshida T."/>
            <person name="Sako Y."/>
        </authorList>
    </citation>
    <scope>NUCLEOTIDE SEQUENCE [LARGE SCALE GENOMIC DNA]</scope>
    <source>
        <strain evidence="1 2">YK1-12-2013</strain>
    </source>
</reference>
<organism evidence="1 2">
    <name type="scientific">Aeropyrum pernix</name>
    <dbReference type="NCBI Taxonomy" id="56636"/>
    <lineage>
        <taxon>Archaea</taxon>
        <taxon>Thermoproteota</taxon>
        <taxon>Thermoprotei</taxon>
        <taxon>Desulfurococcales</taxon>
        <taxon>Desulfurococcaceae</taxon>
        <taxon>Aeropyrum</taxon>
    </lineage>
</organism>
<proteinExistence type="predicted"/>
<evidence type="ECO:0000313" key="1">
    <source>
        <dbReference type="EMBL" id="GBF08802.1"/>
    </source>
</evidence>
<evidence type="ECO:0000313" key="2">
    <source>
        <dbReference type="Proteomes" id="UP000291213"/>
    </source>
</evidence>
<dbReference type="AlphaFoldDB" id="A0A401H8Z0"/>
<gene>
    <name evidence="1" type="ORF">apy_05270</name>
</gene>
<sequence>MADKGVVEIIVDLGKYKYIELEASEAERLLKEVTRRLGFESQDASETYRIIRNFDAFYDMAKKKFKDYIVPSKSMNDMILGKVIVDKVKLVKEGDKRIVGIHFDRRISEDTLAEILKNMGYQVSIKRLEIA</sequence>
<accession>A0A401H8Z0</accession>
<comment type="caution">
    <text evidence="1">The sequence shown here is derived from an EMBL/GenBank/DDBJ whole genome shotgun (WGS) entry which is preliminary data.</text>
</comment>
<name>A0A401H8Z0_AERPX</name>
<dbReference type="OrthoDB" id="45575at2157"/>
<dbReference type="RefSeq" id="WP_131159841.1">
    <property type="nucleotide sequence ID" value="NZ_BDMD01000023.1"/>
</dbReference>